<sequence>MILNGQGSLLYIDSDLIVLDNTEFFQNSAFVFDTLKKFLRWGLTGEIFLEDLQKLYISTSRGGNGNFQARQIILNKILLYNSISIQGAAFVMKMIEDGNIQIKDSHFQNLQAKLTESSQGGAFHIQSQSLYLRIDVINTIFLDISSRTGGSIFYIIPSTKLFNISLLNSTFENIFSIQGGLIYIEKSIHQLQIVQMNKCNLSQNLDQFYAFINSLQDVTNKELTTLTQEYSLIHCFDCQFQIIDLYVTDYPPTPLFQLYGSANLKNISLYNVTFSNQLMLFSPVRQSDQIIFHNLDFSNCTQIQITEINIPSKRNANLLNNSLSATCNESLIDAPPTIISFNESFSNINQIAFLETLLSQIQSSIIAMILFQFTDQYQQQKIQLSDINLQNNKCSKCSYGLLNFQNSKQISIIIGKIAITNSNCGKNGCISFISQDNRLLSSQDFNSSLANSTIRIEDLQCINNQAQYGGCLFIQNQIISIIQSLIAGNKAVYGGAFFTKGVNSTLISENLVITNNSAQFGSGIYSEDNLNRNVKGIEIIDNQGLNQIEEHPQQLYLQIIKDQMMKPTIIQNSKNGQKSQIIGKDGQNTIIHIPTGISLSEYRKFEQEKNRYNYQTMQMRLYAVNSQLEIVRNLTNTYCELQINNVNSRLEQNLSLSKNKIYFNQSTFSYNLDDLIFYIPSDSNQTFEFNIKCNSIYIPIINNKNNLIEGYHQNYVLSLLIKPNKCQMGEYSQSIEDYCHQCIVDQKQYSVILGATSCQIVDDQKIQEITQAQIYLKKGYWRRKVTAPTIDLCLNNQQNCIGGWGVGNDLCQQGYIGALCEQCDYYNERGGGNYEREGFFECQICQNDDLQQLFNFVITVLMQKCYQFKICMPTSNDQLFVQKKTLIYSFKYQAVQSTFSIKFFQVGRSTYGLDHKNYIVLFSNYQLYIRIIFCIF</sequence>
<dbReference type="OMA" id="WRINDQS"/>
<dbReference type="OrthoDB" id="77931at2759"/>
<dbReference type="EMBL" id="CAJJDP010000091">
    <property type="protein sequence ID" value="CAD8188234.1"/>
    <property type="molecule type" value="Genomic_DNA"/>
</dbReference>
<protein>
    <submittedName>
        <fullName evidence="1">Uncharacterized protein</fullName>
    </submittedName>
</protein>
<name>A0A8S1WDA1_PAROT</name>
<dbReference type="PANTHER" id="PTHR11319">
    <property type="entry name" value="G PROTEIN-COUPLED RECEPTOR-RELATED"/>
    <property type="match status" value="1"/>
</dbReference>
<comment type="caution">
    <text evidence="1">The sequence shown here is derived from an EMBL/GenBank/DDBJ whole genome shotgun (WGS) entry which is preliminary data.</text>
</comment>
<proteinExistence type="predicted"/>
<reference evidence="1" key="1">
    <citation type="submission" date="2021-01" db="EMBL/GenBank/DDBJ databases">
        <authorList>
            <consortium name="Genoscope - CEA"/>
            <person name="William W."/>
        </authorList>
    </citation>
    <scope>NUCLEOTIDE SEQUENCE</scope>
</reference>
<accession>A0A8S1WDA1</accession>
<organism evidence="1 2">
    <name type="scientific">Paramecium octaurelia</name>
    <dbReference type="NCBI Taxonomy" id="43137"/>
    <lineage>
        <taxon>Eukaryota</taxon>
        <taxon>Sar</taxon>
        <taxon>Alveolata</taxon>
        <taxon>Ciliophora</taxon>
        <taxon>Intramacronucleata</taxon>
        <taxon>Oligohymenophorea</taxon>
        <taxon>Peniculida</taxon>
        <taxon>Parameciidae</taxon>
        <taxon>Paramecium</taxon>
    </lineage>
</organism>
<evidence type="ECO:0000313" key="1">
    <source>
        <dbReference type="EMBL" id="CAD8188234.1"/>
    </source>
</evidence>
<dbReference type="PANTHER" id="PTHR11319:SF35">
    <property type="entry name" value="OUTER MEMBRANE PROTEIN PMPC-RELATED"/>
    <property type="match status" value="1"/>
</dbReference>
<dbReference type="Proteomes" id="UP000683925">
    <property type="component" value="Unassembled WGS sequence"/>
</dbReference>
<evidence type="ECO:0000313" key="2">
    <source>
        <dbReference type="Proteomes" id="UP000683925"/>
    </source>
</evidence>
<dbReference type="AlphaFoldDB" id="A0A8S1WDA1"/>
<gene>
    <name evidence="1" type="ORF">POCTA_138.1.T0920101</name>
</gene>
<keyword evidence="2" id="KW-1185">Reference proteome</keyword>